<dbReference type="STRING" id="64969.SAMN02745127_02175"/>
<comment type="caution">
    <text evidence="8">The sequence shown here is derived from an EMBL/GenBank/DDBJ whole genome shotgun (WGS) entry which is preliminary data.</text>
</comment>
<evidence type="ECO:0000313" key="8">
    <source>
        <dbReference type="EMBL" id="OPX55296.1"/>
    </source>
</evidence>
<dbReference type="OrthoDB" id="8013425at2"/>
<dbReference type="PANTHER" id="PTHR30006:SF3">
    <property type="entry name" value="THIAMINE-BINDING PERIPLASMIC PROTEIN"/>
    <property type="match status" value="1"/>
</dbReference>
<dbReference type="Gene3D" id="3.40.190.10">
    <property type="entry name" value="Periplasmic binding protein-like II"/>
    <property type="match status" value="2"/>
</dbReference>
<gene>
    <name evidence="8" type="ORF">BTE48_09860</name>
</gene>
<name>A0A1V4T433_9GAMM</name>
<dbReference type="CDD" id="cd13545">
    <property type="entry name" value="PBP2_TbpA"/>
    <property type="match status" value="1"/>
</dbReference>
<comment type="subcellular location">
    <subcellularLocation>
        <location evidence="1">Periplasm</location>
    </subcellularLocation>
</comment>
<evidence type="ECO:0000256" key="3">
    <source>
        <dbReference type="ARBA" id="ARBA00019815"/>
    </source>
</evidence>
<dbReference type="NCBIfam" id="TIGR01276">
    <property type="entry name" value="thiB"/>
    <property type="match status" value="1"/>
</dbReference>
<feature type="chain" id="PRO_5012302443" description="Thiamine-binding periplasmic protein" evidence="7">
    <location>
        <begin position="28"/>
        <end position="333"/>
    </location>
</feature>
<dbReference type="InterPro" id="IPR005967">
    <property type="entry name" value="ThiB"/>
</dbReference>
<dbReference type="NCBIfam" id="TIGR01254">
    <property type="entry name" value="sfuA"/>
    <property type="match status" value="1"/>
</dbReference>
<dbReference type="SUPFAM" id="SSF53850">
    <property type="entry name" value="Periplasmic binding protein-like II"/>
    <property type="match status" value="1"/>
</dbReference>
<feature type="signal peptide" evidence="7">
    <location>
        <begin position="1"/>
        <end position="27"/>
    </location>
</feature>
<dbReference type="GO" id="GO:0015888">
    <property type="term" value="P:thiamine transport"/>
    <property type="evidence" value="ECO:0007669"/>
    <property type="project" value="InterPro"/>
</dbReference>
<evidence type="ECO:0000256" key="6">
    <source>
        <dbReference type="ARBA" id="ARBA00022764"/>
    </source>
</evidence>
<evidence type="ECO:0000256" key="4">
    <source>
        <dbReference type="ARBA" id="ARBA00022448"/>
    </source>
</evidence>
<dbReference type="GO" id="GO:0030976">
    <property type="term" value="F:thiamine pyrophosphate binding"/>
    <property type="evidence" value="ECO:0007669"/>
    <property type="project" value="TreeGrafter"/>
</dbReference>
<evidence type="ECO:0000256" key="2">
    <source>
        <dbReference type="ARBA" id="ARBA00008520"/>
    </source>
</evidence>
<dbReference type="GO" id="GO:0030975">
    <property type="term" value="F:thiamine binding"/>
    <property type="evidence" value="ECO:0007669"/>
    <property type="project" value="InterPro"/>
</dbReference>
<keyword evidence="6" id="KW-0574">Periplasm</keyword>
<keyword evidence="9" id="KW-1185">Reference proteome</keyword>
<organism evidence="8 9">
    <name type="scientific">Oceanospirillum multiglobuliferum</name>
    <dbReference type="NCBI Taxonomy" id="64969"/>
    <lineage>
        <taxon>Bacteria</taxon>
        <taxon>Pseudomonadati</taxon>
        <taxon>Pseudomonadota</taxon>
        <taxon>Gammaproteobacteria</taxon>
        <taxon>Oceanospirillales</taxon>
        <taxon>Oceanospirillaceae</taxon>
        <taxon>Oceanospirillum</taxon>
    </lineage>
</organism>
<dbReference type="GO" id="GO:0030288">
    <property type="term" value="C:outer membrane-bounded periplasmic space"/>
    <property type="evidence" value="ECO:0007669"/>
    <property type="project" value="InterPro"/>
</dbReference>
<dbReference type="Proteomes" id="UP000191418">
    <property type="component" value="Unassembled WGS sequence"/>
</dbReference>
<proteinExistence type="inferred from homology"/>
<dbReference type="InterPro" id="IPR006059">
    <property type="entry name" value="SBP"/>
</dbReference>
<protein>
    <recommendedName>
        <fullName evidence="3">Thiamine-binding periplasmic protein</fullName>
    </recommendedName>
</protein>
<dbReference type="EMBL" id="MTSM01000011">
    <property type="protein sequence ID" value="OPX55296.1"/>
    <property type="molecule type" value="Genomic_DNA"/>
</dbReference>
<keyword evidence="5 7" id="KW-0732">Signal</keyword>
<dbReference type="InterPro" id="IPR005948">
    <property type="entry name" value="ThiB-like"/>
</dbReference>
<dbReference type="PANTHER" id="PTHR30006">
    <property type="entry name" value="THIAMINE-BINDING PERIPLASMIC PROTEIN-RELATED"/>
    <property type="match status" value="1"/>
</dbReference>
<dbReference type="AlphaFoldDB" id="A0A1V4T433"/>
<keyword evidence="4" id="KW-0813">Transport</keyword>
<evidence type="ECO:0000256" key="5">
    <source>
        <dbReference type="ARBA" id="ARBA00022729"/>
    </source>
</evidence>
<evidence type="ECO:0000256" key="1">
    <source>
        <dbReference type="ARBA" id="ARBA00004418"/>
    </source>
</evidence>
<reference evidence="8 9" key="1">
    <citation type="submission" date="2017-01" db="EMBL/GenBank/DDBJ databases">
        <title>Genome Sequencing of a Marine Spirillum, Oceanospirillum multiglobuliferum ATCC 33336, from Japan.</title>
        <authorList>
            <person name="Carney J.G."/>
            <person name="Trachtenberg A.M."/>
            <person name="Rheaume B.A."/>
            <person name="Linnane J.D."/>
            <person name="Pitts N.L."/>
            <person name="Mykles D.L."/>
            <person name="Maclea K.S."/>
        </authorList>
    </citation>
    <scope>NUCLEOTIDE SEQUENCE [LARGE SCALE GENOMIC DNA]</scope>
    <source>
        <strain evidence="8 9">ATCC 33336</strain>
    </source>
</reference>
<dbReference type="Pfam" id="PF01547">
    <property type="entry name" value="SBP_bac_1"/>
    <property type="match status" value="1"/>
</dbReference>
<evidence type="ECO:0000313" key="9">
    <source>
        <dbReference type="Proteomes" id="UP000191418"/>
    </source>
</evidence>
<evidence type="ECO:0000256" key="7">
    <source>
        <dbReference type="SAM" id="SignalP"/>
    </source>
</evidence>
<comment type="similarity">
    <text evidence="2">Belongs to the bacterial solute-binding protein 1 family.</text>
</comment>
<sequence>MQSKGFKTQYLLVLSLVLGFFSSSVFAKTLNVYTYDSFVSDWGPGPKLKAAFEAQCHCDLNFIAVEDGVSILNRVRIEGKKSKADVLLGLDNGLIEEARRLGLVQAHGLKTDQIKAELEWQDRDFMPFDYGYFAFIYDSRKITAPAQSLDELIQSDAQIIYQDPRTSTPGQGLMTWINAVYGESAAESWQQLSKHTVTVTKGWWEAYSMFLEGGSDYVLSYTTSPAYHAIVEGHEYYKAALFAEGHVAQVEVAAIAANSAQVELAQQFVAFLISPEAQRIIPTTNWMLPVIDGVDLPAAFDQLIKPQQIGFSNEEISAQRKQWLQQWRQAASH</sequence>
<accession>A0A1V4T433</accession>